<dbReference type="InterPro" id="IPR003675">
    <property type="entry name" value="Rce1/LyrA-like_dom"/>
</dbReference>
<dbReference type="GO" id="GO:0004175">
    <property type="term" value="F:endopeptidase activity"/>
    <property type="evidence" value="ECO:0007669"/>
    <property type="project" value="UniProtKB-ARBA"/>
</dbReference>
<dbReference type="Pfam" id="PF02517">
    <property type="entry name" value="Rce1-like"/>
    <property type="match status" value="1"/>
</dbReference>
<dbReference type="PANTHER" id="PTHR36435:SF1">
    <property type="entry name" value="CAAX AMINO TERMINAL PROTEASE FAMILY PROTEIN"/>
    <property type="match status" value="1"/>
</dbReference>
<evidence type="ECO:0000259" key="2">
    <source>
        <dbReference type="Pfam" id="PF02517"/>
    </source>
</evidence>
<keyword evidence="3" id="KW-0645">Protease</keyword>
<feature type="transmembrane region" description="Helical" evidence="1">
    <location>
        <begin position="52"/>
        <end position="73"/>
    </location>
</feature>
<protein>
    <submittedName>
        <fullName evidence="3">CAAX amino terminal protease family protein</fullName>
    </submittedName>
</protein>
<comment type="caution">
    <text evidence="3">The sequence shown here is derived from an EMBL/GenBank/DDBJ whole genome shotgun (WGS) entry which is preliminary data.</text>
</comment>
<sequence>MGKSKKIDLRIPPRKPVWNIWQGFFLIAIVTLIEYPLGWLETPRILDSTRGILSFIGVGLGDVLLYFIVIALFLRLIHRPFSELGFVKPRKRFVVLGFVVGVLLFLGIGILGNALTHLLGTPPPQSFAEAVNGANYWEFSLLTILGGIVAPIKEEMLFRGLIYPPLRRALGKGKGMLLTGLFFATLHFDLVRFLPLFIGGVVLTWLYERSSSIWPSIVAHGTWNSLMAVALLIQRF</sequence>
<dbReference type="Proteomes" id="UP000186102">
    <property type="component" value="Unassembled WGS sequence"/>
</dbReference>
<evidence type="ECO:0000256" key="1">
    <source>
        <dbReference type="SAM" id="Phobius"/>
    </source>
</evidence>
<dbReference type="GO" id="GO:0006508">
    <property type="term" value="P:proteolysis"/>
    <property type="evidence" value="ECO:0007669"/>
    <property type="project" value="UniProtKB-KW"/>
</dbReference>
<dbReference type="InterPro" id="IPR052710">
    <property type="entry name" value="CAAX_protease"/>
</dbReference>
<reference evidence="3 4" key="1">
    <citation type="submission" date="2016-09" db="EMBL/GenBank/DDBJ databases">
        <title>Complete genome of Desulfosporosinus sp. OL.</title>
        <authorList>
            <person name="Mardanov A."/>
            <person name="Beletsky A."/>
            <person name="Panova A."/>
            <person name="Karnachuk O."/>
            <person name="Ravin N."/>
        </authorList>
    </citation>
    <scope>NUCLEOTIDE SEQUENCE [LARGE SCALE GENOMIC DNA]</scope>
    <source>
        <strain evidence="3 4">OL</strain>
    </source>
</reference>
<dbReference type="RefSeq" id="WP_075365721.1">
    <property type="nucleotide sequence ID" value="NZ_MLBF01000027.1"/>
</dbReference>
<feature type="transmembrane region" description="Helical" evidence="1">
    <location>
        <begin position="93"/>
        <end position="114"/>
    </location>
</feature>
<name>A0A1Q8QRX7_9FIRM</name>
<feature type="transmembrane region" description="Helical" evidence="1">
    <location>
        <begin position="213"/>
        <end position="233"/>
    </location>
</feature>
<keyword evidence="4" id="KW-1185">Reference proteome</keyword>
<evidence type="ECO:0000313" key="3">
    <source>
        <dbReference type="EMBL" id="OLN30062.1"/>
    </source>
</evidence>
<dbReference type="GO" id="GO:0080120">
    <property type="term" value="P:CAAX-box protein maturation"/>
    <property type="evidence" value="ECO:0007669"/>
    <property type="project" value="UniProtKB-ARBA"/>
</dbReference>
<dbReference type="PANTHER" id="PTHR36435">
    <property type="entry name" value="SLR1288 PROTEIN"/>
    <property type="match status" value="1"/>
</dbReference>
<dbReference type="EMBL" id="MLBF01000027">
    <property type="protein sequence ID" value="OLN30062.1"/>
    <property type="molecule type" value="Genomic_DNA"/>
</dbReference>
<keyword evidence="1" id="KW-0472">Membrane</keyword>
<dbReference type="STRING" id="1888891.DSOL_3194"/>
<feature type="transmembrane region" description="Helical" evidence="1">
    <location>
        <begin position="20"/>
        <end position="40"/>
    </location>
</feature>
<dbReference type="OrthoDB" id="9782250at2"/>
<keyword evidence="1" id="KW-1133">Transmembrane helix</keyword>
<proteinExistence type="predicted"/>
<feature type="domain" description="CAAX prenyl protease 2/Lysostaphin resistance protein A-like" evidence="2">
    <location>
        <begin position="138"/>
        <end position="225"/>
    </location>
</feature>
<feature type="transmembrane region" description="Helical" evidence="1">
    <location>
        <begin position="177"/>
        <end position="207"/>
    </location>
</feature>
<evidence type="ECO:0000313" key="4">
    <source>
        <dbReference type="Proteomes" id="UP000186102"/>
    </source>
</evidence>
<keyword evidence="1" id="KW-0812">Transmembrane</keyword>
<feature type="transmembrane region" description="Helical" evidence="1">
    <location>
        <begin position="134"/>
        <end position="152"/>
    </location>
</feature>
<dbReference type="AlphaFoldDB" id="A0A1Q8QRX7"/>
<keyword evidence="3" id="KW-0378">Hydrolase</keyword>
<gene>
    <name evidence="3" type="ORF">DSOL_3194</name>
</gene>
<organism evidence="3 4">
    <name type="scientific">Desulfosporosinus metallidurans</name>
    <dbReference type="NCBI Taxonomy" id="1888891"/>
    <lineage>
        <taxon>Bacteria</taxon>
        <taxon>Bacillati</taxon>
        <taxon>Bacillota</taxon>
        <taxon>Clostridia</taxon>
        <taxon>Eubacteriales</taxon>
        <taxon>Desulfitobacteriaceae</taxon>
        <taxon>Desulfosporosinus</taxon>
    </lineage>
</organism>
<accession>A0A1Q8QRX7</accession>